<name>A0A6G9XMZ8_NOCBR</name>
<reference evidence="2 3" key="1">
    <citation type="journal article" date="2019" name="ACS Chem. Biol.">
        <title>Identification and Mobilization of a Cryptic Antibiotic Biosynthesis Gene Locus from a Human-Pathogenic Nocardia Isolate.</title>
        <authorList>
            <person name="Herisse M."/>
            <person name="Ishida K."/>
            <person name="Porter J.L."/>
            <person name="Howden B."/>
            <person name="Hertweck C."/>
            <person name="Stinear T.P."/>
            <person name="Pidot S.J."/>
        </authorList>
    </citation>
    <scope>NUCLEOTIDE SEQUENCE [LARGE SCALE GENOMIC DNA]</scope>
    <source>
        <strain evidence="2 3">AUSMDU00024985</strain>
    </source>
</reference>
<dbReference type="EMBL" id="CP046171">
    <property type="protein sequence ID" value="QIS02286.1"/>
    <property type="molecule type" value="Genomic_DNA"/>
</dbReference>
<dbReference type="Proteomes" id="UP000501705">
    <property type="component" value="Chromosome"/>
</dbReference>
<feature type="compositionally biased region" description="Low complexity" evidence="1">
    <location>
        <begin position="21"/>
        <end position="32"/>
    </location>
</feature>
<sequence length="67" mass="6779">MPDPNNPGQFGNRTDTEEQASKGGQASSGSFGESNAADPHEAGKKGAAAQPTEAKQQGGQHSHSSSQ</sequence>
<gene>
    <name evidence="2" type="ORF">F5X71_08085</name>
</gene>
<protein>
    <recommendedName>
        <fullName evidence="4">Stress protein</fullName>
    </recommendedName>
</protein>
<evidence type="ECO:0008006" key="4">
    <source>
        <dbReference type="Google" id="ProtNLM"/>
    </source>
</evidence>
<accession>A0A6G9XMZ8</accession>
<feature type="compositionally biased region" description="Polar residues" evidence="1">
    <location>
        <begin position="1"/>
        <end position="13"/>
    </location>
</feature>
<proteinExistence type="predicted"/>
<organism evidence="2 3">
    <name type="scientific">Nocardia brasiliensis</name>
    <dbReference type="NCBI Taxonomy" id="37326"/>
    <lineage>
        <taxon>Bacteria</taxon>
        <taxon>Bacillati</taxon>
        <taxon>Actinomycetota</taxon>
        <taxon>Actinomycetes</taxon>
        <taxon>Mycobacteriales</taxon>
        <taxon>Nocardiaceae</taxon>
        <taxon>Nocardia</taxon>
    </lineage>
</organism>
<evidence type="ECO:0000256" key="1">
    <source>
        <dbReference type="SAM" id="MobiDB-lite"/>
    </source>
</evidence>
<feature type="compositionally biased region" description="Low complexity" evidence="1">
    <location>
        <begin position="56"/>
        <end position="67"/>
    </location>
</feature>
<feature type="region of interest" description="Disordered" evidence="1">
    <location>
        <begin position="1"/>
        <end position="67"/>
    </location>
</feature>
<evidence type="ECO:0000313" key="2">
    <source>
        <dbReference type="EMBL" id="QIS02286.1"/>
    </source>
</evidence>
<dbReference type="AlphaFoldDB" id="A0A6G9XMZ8"/>
<dbReference type="RefSeq" id="WP_167461380.1">
    <property type="nucleotide sequence ID" value="NZ_CP046171.1"/>
</dbReference>
<evidence type="ECO:0000313" key="3">
    <source>
        <dbReference type="Proteomes" id="UP000501705"/>
    </source>
</evidence>